<keyword evidence="1" id="KW-1133">Transmembrane helix</keyword>
<feature type="transmembrane region" description="Helical" evidence="1">
    <location>
        <begin position="82"/>
        <end position="115"/>
    </location>
</feature>
<dbReference type="RefSeq" id="WP_250097738.1">
    <property type="nucleotide sequence ID" value="NZ_JAKRYL010000020.1"/>
</dbReference>
<evidence type="ECO:0000313" key="3">
    <source>
        <dbReference type="EMBL" id="MCL7748851.1"/>
    </source>
</evidence>
<dbReference type="InterPro" id="IPR009936">
    <property type="entry name" value="DUF1468"/>
</dbReference>
<keyword evidence="1" id="KW-0472">Membrane</keyword>
<keyword evidence="1" id="KW-0812">Transmembrane</keyword>
<feature type="transmembrane region" description="Helical" evidence="1">
    <location>
        <begin position="42"/>
        <end position="61"/>
    </location>
</feature>
<gene>
    <name evidence="3" type="ORF">MF646_17165</name>
</gene>
<organism evidence="3 4">
    <name type="scientific">Halalkalibacter alkaliphilus</name>
    <dbReference type="NCBI Taxonomy" id="2917993"/>
    <lineage>
        <taxon>Bacteria</taxon>
        <taxon>Bacillati</taxon>
        <taxon>Bacillota</taxon>
        <taxon>Bacilli</taxon>
        <taxon>Bacillales</taxon>
        <taxon>Bacillaceae</taxon>
        <taxon>Halalkalibacter</taxon>
    </lineage>
</organism>
<evidence type="ECO:0000256" key="1">
    <source>
        <dbReference type="SAM" id="Phobius"/>
    </source>
</evidence>
<dbReference type="Proteomes" id="UP001139150">
    <property type="component" value="Unassembled WGS sequence"/>
</dbReference>
<accession>A0A9X2I5V2</accession>
<dbReference type="Pfam" id="PF07331">
    <property type="entry name" value="TctB"/>
    <property type="match status" value="1"/>
</dbReference>
<feature type="transmembrane region" description="Helical" evidence="1">
    <location>
        <begin position="121"/>
        <end position="137"/>
    </location>
</feature>
<keyword evidence="4" id="KW-1185">Reference proteome</keyword>
<name>A0A9X2I5V2_9BACI</name>
<evidence type="ECO:0000259" key="2">
    <source>
        <dbReference type="Pfam" id="PF07331"/>
    </source>
</evidence>
<reference evidence="3" key="1">
    <citation type="submission" date="2022-02" db="EMBL/GenBank/DDBJ databases">
        <title>Halalkalibacter sp. nov. isolated from Lonar Lake, India.</title>
        <authorList>
            <person name="Joshi A."/>
            <person name="Thite S."/>
            <person name="Lodha T."/>
        </authorList>
    </citation>
    <scope>NUCLEOTIDE SEQUENCE</scope>
    <source>
        <strain evidence="3">MEB205</strain>
    </source>
</reference>
<feature type="domain" description="DUF1468" evidence="2">
    <location>
        <begin position="11"/>
        <end position="146"/>
    </location>
</feature>
<dbReference type="EMBL" id="JAKRYL010000020">
    <property type="protein sequence ID" value="MCL7748851.1"/>
    <property type="molecule type" value="Genomic_DNA"/>
</dbReference>
<comment type="caution">
    <text evidence="3">The sequence shown here is derived from an EMBL/GenBank/DDBJ whole genome shotgun (WGS) entry which is preliminary data.</text>
</comment>
<sequence>MKIRTNLLSGIIFGIISIVFILLVPSQVAVPTFNNGGPSPRIIPYIVLYGMLICSVALIIQSLVFKKERIVVLDFKIEKASLIVLVIMILFGIVMLNFGFIISVIVVLPILLFILRERKPFIYGFTIFGGIGVYYLFTKVFNITLPVFGG</sequence>
<proteinExistence type="predicted"/>
<protein>
    <submittedName>
        <fullName evidence="3">Tripartite tricarboxylate transporter TctB family protein</fullName>
    </submittedName>
</protein>
<evidence type="ECO:0000313" key="4">
    <source>
        <dbReference type="Proteomes" id="UP001139150"/>
    </source>
</evidence>
<feature type="transmembrane region" description="Helical" evidence="1">
    <location>
        <begin position="7"/>
        <end position="30"/>
    </location>
</feature>
<dbReference type="AlphaFoldDB" id="A0A9X2I5V2"/>